<dbReference type="RefSeq" id="WP_238229520.1">
    <property type="nucleotide sequence ID" value="NZ_BPQO01000002.1"/>
</dbReference>
<dbReference type="Gene3D" id="3.30.450.20">
    <property type="entry name" value="PAS domain"/>
    <property type="match status" value="2"/>
</dbReference>
<comment type="subcellular location">
    <subcellularLocation>
        <location evidence="2">Cell membrane</location>
        <topology evidence="2">Multi-pass membrane protein</topology>
    </subcellularLocation>
</comment>
<dbReference type="Gene3D" id="6.10.340.10">
    <property type="match status" value="1"/>
</dbReference>
<evidence type="ECO:0000256" key="5">
    <source>
        <dbReference type="ARBA" id="ARBA00022553"/>
    </source>
</evidence>
<evidence type="ECO:0000256" key="10">
    <source>
        <dbReference type="ARBA" id="ARBA00022840"/>
    </source>
</evidence>
<dbReference type="Pfam" id="PF00672">
    <property type="entry name" value="HAMP"/>
    <property type="match status" value="1"/>
</dbReference>
<reference evidence="14" key="1">
    <citation type="journal article" date="2016" name="Front. Microbiol.">
        <title>Genome Sequence of the Piezophilic, Mesophilic Sulfate-Reducing Bacterium Desulfovibrio indicus J2T.</title>
        <authorList>
            <person name="Cao J."/>
            <person name="Maignien L."/>
            <person name="Shao Z."/>
            <person name="Alain K."/>
            <person name="Jebbar M."/>
        </authorList>
    </citation>
    <scope>NUCLEOTIDE SEQUENCE</scope>
    <source>
        <strain evidence="14">DSM 16372</strain>
    </source>
</reference>
<dbReference type="SMART" id="SM00911">
    <property type="entry name" value="HWE_HK"/>
    <property type="match status" value="1"/>
</dbReference>
<evidence type="ECO:0000256" key="11">
    <source>
        <dbReference type="ARBA" id="ARBA00022989"/>
    </source>
</evidence>
<keyword evidence="5" id="KW-0597">Phosphoprotein</keyword>
<keyword evidence="9" id="KW-0418">Kinase</keyword>
<keyword evidence="12" id="KW-0472">Membrane</keyword>
<evidence type="ECO:0000256" key="8">
    <source>
        <dbReference type="ARBA" id="ARBA00022741"/>
    </source>
</evidence>
<evidence type="ECO:0000256" key="1">
    <source>
        <dbReference type="ARBA" id="ARBA00000085"/>
    </source>
</evidence>
<dbReference type="CDD" id="cd12915">
    <property type="entry name" value="PDC2_DGC_like"/>
    <property type="match status" value="1"/>
</dbReference>
<keyword evidence="15" id="KW-1185">Reference proteome</keyword>
<evidence type="ECO:0000256" key="4">
    <source>
        <dbReference type="ARBA" id="ARBA00022475"/>
    </source>
</evidence>
<dbReference type="GO" id="GO:0005886">
    <property type="term" value="C:plasma membrane"/>
    <property type="evidence" value="ECO:0007669"/>
    <property type="project" value="UniProtKB-SubCell"/>
</dbReference>
<keyword evidence="8" id="KW-0547">Nucleotide-binding</keyword>
<dbReference type="CDD" id="cd12914">
    <property type="entry name" value="PDC1_DGC_like"/>
    <property type="match status" value="1"/>
</dbReference>
<keyword evidence="4" id="KW-1003">Cell membrane</keyword>
<evidence type="ECO:0000256" key="9">
    <source>
        <dbReference type="ARBA" id="ARBA00022777"/>
    </source>
</evidence>
<protein>
    <recommendedName>
        <fullName evidence="3">histidine kinase</fullName>
        <ecNumber evidence="3">2.7.13.3</ecNumber>
    </recommendedName>
</protein>
<proteinExistence type="predicted"/>
<dbReference type="SUPFAM" id="SSF103190">
    <property type="entry name" value="Sensory domain-like"/>
    <property type="match status" value="1"/>
</dbReference>
<name>A0AAV4ZGE0_9HYPH</name>
<dbReference type="AlphaFoldDB" id="A0AAV4ZGE0"/>
<evidence type="ECO:0000259" key="13">
    <source>
        <dbReference type="PROSITE" id="PS50885"/>
    </source>
</evidence>
<gene>
    <name evidence="14" type="ORF">BHAOGJBA_0768</name>
</gene>
<comment type="caution">
    <text evidence="14">The sequence shown here is derived from an EMBL/GenBank/DDBJ whole genome shotgun (WGS) entry which is preliminary data.</text>
</comment>
<dbReference type="PANTHER" id="PTHR41523:SF7">
    <property type="entry name" value="HISTIDINE KINASE"/>
    <property type="match status" value="1"/>
</dbReference>
<feature type="domain" description="HAMP" evidence="13">
    <location>
        <begin position="299"/>
        <end position="351"/>
    </location>
</feature>
<keyword evidence="10" id="KW-0067">ATP-binding</keyword>
<organism evidence="14 15">
    <name type="scientific">Methylobacterium hispanicum</name>
    <dbReference type="NCBI Taxonomy" id="270350"/>
    <lineage>
        <taxon>Bacteria</taxon>
        <taxon>Pseudomonadati</taxon>
        <taxon>Pseudomonadota</taxon>
        <taxon>Alphaproteobacteria</taxon>
        <taxon>Hyphomicrobiales</taxon>
        <taxon>Methylobacteriaceae</taxon>
        <taxon>Methylobacterium</taxon>
    </lineage>
</organism>
<dbReference type="GO" id="GO:0005524">
    <property type="term" value="F:ATP binding"/>
    <property type="evidence" value="ECO:0007669"/>
    <property type="project" value="UniProtKB-KW"/>
</dbReference>
<dbReference type="InterPro" id="IPR029151">
    <property type="entry name" value="Sensor-like_sf"/>
</dbReference>
<comment type="catalytic activity">
    <reaction evidence="1">
        <text>ATP + protein L-histidine = ADP + protein N-phospho-L-histidine.</text>
        <dbReference type="EC" id="2.7.13.3"/>
    </reaction>
</comment>
<dbReference type="Gene3D" id="3.30.565.10">
    <property type="entry name" value="Histidine kinase-like ATPase, C-terminal domain"/>
    <property type="match status" value="1"/>
</dbReference>
<dbReference type="GO" id="GO:0004673">
    <property type="term" value="F:protein histidine kinase activity"/>
    <property type="evidence" value="ECO:0007669"/>
    <property type="project" value="UniProtKB-EC"/>
</dbReference>
<dbReference type="Pfam" id="PF07536">
    <property type="entry name" value="HWE_HK"/>
    <property type="match status" value="1"/>
</dbReference>
<dbReference type="InterPro" id="IPR033479">
    <property type="entry name" value="dCache_1"/>
</dbReference>
<dbReference type="SMART" id="SM00304">
    <property type="entry name" value="HAMP"/>
    <property type="match status" value="1"/>
</dbReference>
<sequence length="573" mass="61632">MTLTTRILLLVLLALAPALAIQGYNEYALRASRDAAIRVDALATARGVGQTLAQLAEGVRQALDFVSEDPTIKARDAVGCTAYLRRAAARMPSVLAFALAAPDGRVVCNSRGAAPGSYGMGERDYHREAVARQLFVMGGYARGKATGRDSIHFAQPLLDEDGRTIGVLSAAIDLDWLGGRLRQALRLNDTSITLVDRDGLILVRHPDNEGWVGRPLPAERTEVLTGRGEGVRVADGFDGRERVLAAIRPPGAAADTWLIVGRDRTAAFADVDEATWRGVTLVLLGAVLAVAAALLAGRTFIRRPVGRLLRTASAWQRGDLAARTGMTGSTEFGRLGETLDAMAVVLQRKEGDLHEEIRRGRDMQERQVTMLHELNHRVKNTLATVQALARQSTRGGEAAGERLEARILALSKTHDLLTRDDWSGAPLRKVVEAELGPYRGGSCRIVFEGLDVALSPRHVLSLGMTLHELATNAAKYGALSVPGGGIRVRWRVERTDDGARRLHLDWAESGGPPTSVPSRRGFGTRLIAVSVERELDGTVALDFAVEGLRCAIVVPLAQASADYMSPLAVPTAH</sequence>
<dbReference type="PROSITE" id="PS50885">
    <property type="entry name" value="HAMP"/>
    <property type="match status" value="1"/>
</dbReference>
<dbReference type="PANTHER" id="PTHR41523">
    <property type="entry name" value="TWO-COMPONENT SYSTEM SENSOR PROTEIN"/>
    <property type="match status" value="1"/>
</dbReference>
<dbReference type="Pfam" id="PF02743">
    <property type="entry name" value="dCache_1"/>
    <property type="match status" value="1"/>
</dbReference>
<dbReference type="EMBL" id="BPQO01000002">
    <property type="protein sequence ID" value="GJD87268.1"/>
    <property type="molecule type" value="Genomic_DNA"/>
</dbReference>
<evidence type="ECO:0000256" key="2">
    <source>
        <dbReference type="ARBA" id="ARBA00004651"/>
    </source>
</evidence>
<evidence type="ECO:0000256" key="7">
    <source>
        <dbReference type="ARBA" id="ARBA00022692"/>
    </source>
</evidence>
<dbReference type="InterPro" id="IPR036890">
    <property type="entry name" value="HATPase_C_sf"/>
</dbReference>
<dbReference type="InterPro" id="IPR003660">
    <property type="entry name" value="HAMP_dom"/>
</dbReference>
<dbReference type="InterPro" id="IPR011102">
    <property type="entry name" value="Sig_transdc_His_kinase_HWE"/>
</dbReference>
<evidence type="ECO:0000256" key="3">
    <source>
        <dbReference type="ARBA" id="ARBA00012438"/>
    </source>
</evidence>
<dbReference type="EC" id="2.7.13.3" evidence="3"/>
<accession>A0AAV4ZGE0</accession>
<evidence type="ECO:0000256" key="12">
    <source>
        <dbReference type="ARBA" id="ARBA00023136"/>
    </source>
</evidence>
<keyword evidence="6" id="KW-0808">Transferase</keyword>
<dbReference type="GO" id="GO:0007165">
    <property type="term" value="P:signal transduction"/>
    <property type="evidence" value="ECO:0007669"/>
    <property type="project" value="InterPro"/>
</dbReference>
<dbReference type="CDD" id="cd06225">
    <property type="entry name" value="HAMP"/>
    <property type="match status" value="1"/>
</dbReference>
<reference evidence="14" key="2">
    <citation type="submission" date="2021-08" db="EMBL/GenBank/DDBJ databases">
        <authorList>
            <person name="Tani A."/>
            <person name="Ola A."/>
            <person name="Ogura Y."/>
            <person name="Katsura K."/>
            <person name="Hayashi T."/>
        </authorList>
    </citation>
    <scope>NUCLEOTIDE SEQUENCE</scope>
    <source>
        <strain evidence="14">DSM 16372</strain>
    </source>
</reference>
<evidence type="ECO:0000313" key="14">
    <source>
        <dbReference type="EMBL" id="GJD87268.1"/>
    </source>
</evidence>
<dbReference type="Proteomes" id="UP001055247">
    <property type="component" value="Unassembled WGS sequence"/>
</dbReference>
<evidence type="ECO:0000313" key="15">
    <source>
        <dbReference type="Proteomes" id="UP001055247"/>
    </source>
</evidence>
<evidence type="ECO:0000256" key="6">
    <source>
        <dbReference type="ARBA" id="ARBA00022679"/>
    </source>
</evidence>
<keyword evidence="11" id="KW-1133">Transmembrane helix</keyword>
<keyword evidence="7" id="KW-0812">Transmembrane</keyword>